<organism evidence="4 5">
    <name type="scientific">Mycobacterium paraense</name>
    <dbReference type="NCBI Taxonomy" id="767916"/>
    <lineage>
        <taxon>Bacteria</taxon>
        <taxon>Bacillati</taxon>
        <taxon>Actinomycetota</taxon>
        <taxon>Actinomycetes</taxon>
        <taxon>Mycobacteriales</taxon>
        <taxon>Mycobacteriaceae</taxon>
        <taxon>Mycobacterium</taxon>
        <taxon>Mycobacterium simiae complex</taxon>
    </lineage>
</organism>
<keyword evidence="3" id="KW-0456">Lyase</keyword>
<dbReference type="NCBIfam" id="NF004858">
    <property type="entry name" value="PRK06213.1"/>
    <property type="match status" value="1"/>
</dbReference>
<dbReference type="AlphaFoldDB" id="A0A1X2A630"/>
<dbReference type="CDD" id="cd06558">
    <property type="entry name" value="crotonase-like"/>
    <property type="match status" value="1"/>
</dbReference>
<evidence type="ECO:0000313" key="5">
    <source>
        <dbReference type="Proteomes" id="UP000193285"/>
    </source>
</evidence>
<protein>
    <submittedName>
        <fullName evidence="4">Enoyl-CoA hydratase</fullName>
    </submittedName>
</protein>
<evidence type="ECO:0000313" key="4">
    <source>
        <dbReference type="EMBL" id="ORW41599.1"/>
    </source>
</evidence>
<evidence type="ECO:0000256" key="1">
    <source>
        <dbReference type="ARBA" id="ARBA00005254"/>
    </source>
</evidence>
<dbReference type="Proteomes" id="UP000193285">
    <property type="component" value="Unassembled WGS sequence"/>
</dbReference>
<proteinExistence type="inferred from homology"/>
<comment type="caution">
    <text evidence="4">The sequence shown here is derived from an EMBL/GenBank/DDBJ whole genome shotgun (WGS) entry which is preliminary data.</text>
</comment>
<dbReference type="GO" id="GO:0016829">
    <property type="term" value="F:lyase activity"/>
    <property type="evidence" value="ECO:0007669"/>
    <property type="project" value="UniProtKB-KW"/>
</dbReference>
<dbReference type="EMBL" id="LQPN01000063">
    <property type="protein sequence ID" value="ORW41599.1"/>
    <property type="molecule type" value="Genomic_DNA"/>
</dbReference>
<dbReference type="InterPro" id="IPR029045">
    <property type="entry name" value="ClpP/crotonase-like_dom_sf"/>
</dbReference>
<accession>A0A1X2A630</accession>
<comment type="similarity">
    <text evidence="1">Belongs to the enoyl-CoA hydratase/isomerase family.</text>
</comment>
<sequence>MSGPVTYRRDESIAVITMDDGKVNALGPTMLQALNDALDSADRDDVGAVVIAGNHRVFSGGFDLKVLAGGEVQPAIDLLKAGFELSYRVLSYPKPVVMACTGPAIAMGSFLLCSGDHRIAAPGYSIQANEVAIGMVLPYAALAVMKLRLTPSAYQQSAGLSKVFFGETALAAGFIDEIDLPERVLGRAQEAALEFTKLDQAAHAASKLRARAGALKELRAGIDGMAAEFGAQ</sequence>
<evidence type="ECO:0000256" key="3">
    <source>
        <dbReference type="ARBA" id="ARBA00023239"/>
    </source>
</evidence>
<dbReference type="SUPFAM" id="SSF52096">
    <property type="entry name" value="ClpP/crotonase"/>
    <property type="match status" value="1"/>
</dbReference>
<dbReference type="PANTHER" id="PTHR11941">
    <property type="entry name" value="ENOYL-COA HYDRATASE-RELATED"/>
    <property type="match status" value="1"/>
</dbReference>
<dbReference type="OrthoDB" id="8640486at2"/>
<dbReference type="STRING" id="767916.AWB91_11335"/>
<dbReference type="Pfam" id="PF00378">
    <property type="entry name" value="ECH_1"/>
    <property type="match status" value="1"/>
</dbReference>
<keyword evidence="2" id="KW-0443">Lipid metabolism</keyword>
<dbReference type="GO" id="GO:0006635">
    <property type="term" value="P:fatty acid beta-oxidation"/>
    <property type="evidence" value="ECO:0007669"/>
    <property type="project" value="TreeGrafter"/>
</dbReference>
<dbReference type="RefSeq" id="WP_085245736.1">
    <property type="nucleotide sequence ID" value="NZ_LQPN01000063.1"/>
</dbReference>
<dbReference type="Gene3D" id="3.90.226.10">
    <property type="entry name" value="2-enoyl-CoA Hydratase, Chain A, domain 1"/>
    <property type="match status" value="1"/>
</dbReference>
<dbReference type="PANTHER" id="PTHR11941:SF169">
    <property type="entry name" value="(7AS)-7A-METHYL-1,5-DIOXO-2,3,5,6,7,7A-HEXAHYDRO-1H-INDENE-CARBOXYL-COA HYDROLASE"/>
    <property type="match status" value="1"/>
</dbReference>
<reference evidence="4 5" key="1">
    <citation type="journal article" date="2015" name="Emerg. Microbes Infect.">
        <title>Characterization of 17 strains belonging to the Mycobacterium simiae complex and description of Mycobacterium paraense sp. nov.</title>
        <authorList>
            <person name="Fusco da Costa A.R."/>
            <person name="Fedrizzi T."/>
            <person name="Lopes M.L."/>
            <person name="Pecorari M."/>
            <person name="Oliveira da Costa W.L."/>
            <person name="Giacobazzi E."/>
            <person name="da Costa Bahia J.R."/>
            <person name="De Sanctis V."/>
            <person name="Batista Lima K.V."/>
            <person name="Bertorelli R."/>
            <person name="Grottola A."/>
            <person name="Fabio A."/>
            <person name="Mariottini A."/>
            <person name="Ferretti P."/>
            <person name="Di Leva F."/>
            <person name="Fregni Serpini G."/>
            <person name="Tagliazucchi S."/>
            <person name="Rumpianesi F."/>
            <person name="Jousson O."/>
            <person name="Segata N."/>
            <person name="Tortoli E."/>
        </authorList>
    </citation>
    <scope>NUCLEOTIDE SEQUENCE [LARGE SCALE GENOMIC DNA]</scope>
    <source>
        <strain evidence="4 5">IEC33</strain>
    </source>
</reference>
<name>A0A1X2A630_9MYCO</name>
<dbReference type="InterPro" id="IPR001753">
    <property type="entry name" value="Enoyl-CoA_hydra/iso"/>
</dbReference>
<gene>
    <name evidence="4" type="ORF">AWB90_20060</name>
</gene>
<evidence type="ECO:0000256" key="2">
    <source>
        <dbReference type="ARBA" id="ARBA00023098"/>
    </source>
</evidence>